<name>A0A820JTU2_9BILA</name>
<dbReference type="EMBL" id="CAJOBD010043263">
    <property type="protein sequence ID" value="CAF4326998.1"/>
    <property type="molecule type" value="Genomic_DNA"/>
</dbReference>
<sequence length="18" mass="1992">MSESPASTSPVSKRFRKP</sequence>
<gene>
    <name evidence="1" type="ORF">JBS370_LOCUS41190</name>
</gene>
<dbReference type="Proteomes" id="UP000663836">
    <property type="component" value="Unassembled WGS sequence"/>
</dbReference>
<proteinExistence type="predicted"/>
<feature type="non-terminal residue" evidence="1">
    <location>
        <position position="18"/>
    </location>
</feature>
<accession>A0A820JTU2</accession>
<protein>
    <submittedName>
        <fullName evidence="1">Uncharacterized protein</fullName>
    </submittedName>
</protein>
<evidence type="ECO:0000313" key="1">
    <source>
        <dbReference type="EMBL" id="CAF4326998.1"/>
    </source>
</evidence>
<reference evidence="1" key="1">
    <citation type="submission" date="2021-02" db="EMBL/GenBank/DDBJ databases">
        <authorList>
            <person name="Nowell W R."/>
        </authorList>
    </citation>
    <scope>NUCLEOTIDE SEQUENCE</scope>
</reference>
<organism evidence="1 2">
    <name type="scientific">Rotaria sordida</name>
    <dbReference type="NCBI Taxonomy" id="392033"/>
    <lineage>
        <taxon>Eukaryota</taxon>
        <taxon>Metazoa</taxon>
        <taxon>Spiralia</taxon>
        <taxon>Gnathifera</taxon>
        <taxon>Rotifera</taxon>
        <taxon>Eurotatoria</taxon>
        <taxon>Bdelloidea</taxon>
        <taxon>Philodinida</taxon>
        <taxon>Philodinidae</taxon>
        <taxon>Rotaria</taxon>
    </lineage>
</organism>
<dbReference type="AlphaFoldDB" id="A0A820JTU2"/>
<evidence type="ECO:0000313" key="2">
    <source>
        <dbReference type="Proteomes" id="UP000663836"/>
    </source>
</evidence>
<comment type="caution">
    <text evidence="1">The sequence shown here is derived from an EMBL/GenBank/DDBJ whole genome shotgun (WGS) entry which is preliminary data.</text>
</comment>